<name>A0A3P6US97_DIBLA</name>
<dbReference type="Proteomes" id="UP000281553">
    <property type="component" value="Unassembled WGS sequence"/>
</dbReference>
<keyword evidence="3" id="KW-1185">Reference proteome</keyword>
<organism evidence="2 3">
    <name type="scientific">Dibothriocephalus latus</name>
    <name type="common">Fish tapeworm</name>
    <name type="synonym">Diphyllobothrium latum</name>
    <dbReference type="NCBI Taxonomy" id="60516"/>
    <lineage>
        <taxon>Eukaryota</taxon>
        <taxon>Metazoa</taxon>
        <taxon>Spiralia</taxon>
        <taxon>Lophotrochozoa</taxon>
        <taxon>Platyhelminthes</taxon>
        <taxon>Cestoda</taxon>
        <taxon>Eucestoda</taxon>
        <taxon>Diphyllobothriidea</taxon>
        <taxon>Diphyllobothriidae</taxon>
        <taxon>Dibothriocephalus</taxon>
    </lineage>
</organism>
<proteinExistence type="predicted"/>
<dbReference type="AlphaFoldDB" id="A0A3P6US97"/>
<protein>
    <submittedName>
        <fullName evidence="2">Uncharacterized protein</fullName>
    </submittedName>
</protein>
<accession>A0A3P6US97</accession>
<feature type="region of interest" description="Disordered" evidence="1">
    <location>
        <begin position="24"/>
        <end position="48"/>
    </location>
</feature>
<gene>
    <name evidence="2" type="ORF">DILT_LOCUS3195</name>
</gene>
<reference evidence="2 3" key="1">
    <citation type="submission" date="2018-11" db="EMBL/GenBank/DDBJ databases">
        <authorList>
            <consortium name="Pathogen Informatics"/>
        </authorList>
    </citation>
    <scope>NUCLEOTIDE SEQUENCE [LARGE SCALE GENOMIC DNA]</scope>
</reference>
<sequence>MITTCPPFIPRPLTAMVLPKATAPELSLHHQSSSGGPNKAVDAGDAEHKSNSVRGIFRAVLLGEYKVPVDRATAAAVTVTRGLLRRLPKERLTPKDILGLEL</sequence>
<evidence type="ECO:0000313" key="2">
    <source>
        <dbReference type="EMBL" id="VDK81194.1"/>
    </source>
</evidence>
<evidence type="ECO:0000313" key="3">
    <source>
        <dbReference type="Proteomes" id="UP000281553"/>
    </source>
</evidence>
<dbReference type="EMBL" id="UYRU01043292">
    <property type="protein sequence ID" value="VDK81194.1"/>
    <property type="molecule type" value="Genomic_DNA"/>
</dbReference>
<evidence type="ECO:0000256" key="1">
    <source>
        <dbReference type="SAM" id="MobiDB-lite"/>
    </source>
</evidence>